<keyword evidence="3" id="KW-1185">Reference proteome</keyword>
<keyword evidence="1" id="KW-1133">Transmembrane helix</keyword>
<feature type="transmembrane region" description="Helical" evidence="1">
    <location>
        <begin position="375"/>
        <end position="395"/>
    </location>
</feature>
<gene>
    <name evidence="2" type="ORF">SACC_31170</name>
</gene>
<evidence type="ECO:0000313" key="3">
    <source>
        <dbReference type="Proteomes" id="UP001319921"/>
    </source>
</evidence>
<organism evidence="2 3">
    <name type="scientific">Saccharolobus caldissimus</name>
    <dbReference type="NCBI Taxonomy" id="1702097"/>
    <lineage>
        <taxon>Archaea</taxon>
        <taxon>Thermoproteota</taxon>
        <taxon>Thermoprotei</taxon>
        <taxon>Sulfolobales</taxon>
        <taxon>Sulfolobaceae</taxon>
        <taxon>Saccharolobus</taxon>
    </lineage>
</organism>
<dbReference type="AlphaFoldDB" id="A0AAQ4CWB9"/>
<dbReference type="EMBL" id="AP025226">
    <property type="protein sequence ID" value="BDC00101.1"/>
    <property type="molecule type" value="Genomic_DNA"/>
</dbReference>
<name>A0AAQ4CWB9_9CREN</name>
<keyword evidence="1" id="KW-0472">Membrane</keyword>
<evidence type="ECO:0000313" key="2">
    <source>
        <dbReference type="EMBL" id="BDC00101.1"/>
    </source>
</evidence>
<sequence length="401" mass="46047">MLKSIFFIFLLIGIINILPIIAHGSLSSLNNSYLYSINSFSYKFSNSGILLNYSIGNSLIEEELHPYVHYDSFSYRVNITYYPNWTIYIMTNLPNIFAVIVQGKYVIWSGFENESFTKLFVIPYMNPLNVSILVANIPTIIHISKLVSVGESVSLEGELYNFWSFTAENVSYIRELNFSIPNLTSHFYLILPFNYTYSPVVEYNSSNYIVDIIKGINGNNVMEIGLIRAEDYTIYIFNKSNSIVYPALKIIGDLVITPKGVETPFMILGSLTTYNYSAIIVNEHQGIIIINNRTINESIFKVYNLQITFSLYKNKPMIYYIIFIKNIGIYSIKGNYTILNAPHIYTGDYTYFLVTKPGYYLILSNKPFQLTINPIALIISVIFSSLITVSILILYKQRLRY</sequence>
<dbReference type="GeneID" id="68867841"/>
<dbReference type="RefSeq" id="WP_229570775.1">
    <property type="nucleotide sequence ID" value="NZ_AP025226.1"/>
</dbReference>
<proteinExistence type="predicted"/>
<protein>
    <recommendedName>
        <fullName evidence="4">Thermopsin</fullName>
    </recommendedName>
</protein>
<evidence type="ECO:0000256" key="1">
    <source>
        <dbReference type="SAM" id="Phobius"/>
    </source>
</evidence>
<dbReference type="Proteomes" id="UP001319921">
    <property type="component" value="Chromosome"/>
</dbReference>
<dbReference type="KEGG" id="scas:SACC_31170"/>
<evidence type="ECO:0008006" key="4">
    <source>
        <dbReference type="Google" id="ProtNLM"/>
    </source>
</evidence>
<reference evidence="2 3" key="1">
    <citation type="journal article" date="2022" name="Microbiol. Resour. Announc.">
        <title>Complete Genome Sequence of the Hyperthermophilic and Acidophilic Archaeon Saccharolobus caldissimus Strain HS-3T.</title>
        <authorList>
            <person name="Sakai H.D."/>
            <person name="Kurosawa N."/>
        </authorList>
    </citation>
    <scope>NUCLEOTIDE SEQUENCE [LARGE SCALE GENOMIC DNA]</scope>
    <source>
        <strain evidence="2 3">JCM32116</strain>
    </source>
</reference>
<accession>A0AAQ4CWB9</accession>
<keyword evidence="1" id="KW-0812">Transmembrane</keyword>